<dbReference type="InterPro" id="IPR036965">
    <property type="entry name" value="Terpene_synth_N_sf"/>
</dbReference>
<reference evidence="7 8" key="1">
    <citation type="journal article" date="2019" name="Plant Biotechnol. J.">
        <title>The red bayberry genome and genetic basis of sex determination.</title>
        <authorList>
            <person name="Jia H.M."/>
            <person name="Jia H.J."/>
            <person name="Cai Q.L."/>
            <person name="Wang Y."/>
            <person name="Zhao H.B."/>
            <person name="Yang W.F."/>
            <person name="Wang G.Y."/>
            <person name="Li Y.H."/>
            <person name="Zhan D.L."/>
            <person name="Shen Y.T."/>
            <person name="Niu Q.F."/>
            <person name="Chang L."/>
            <person name="Qiu J."/>
            <person name="Zhao L."/>
            <person name="Xie H.B."/>
            <person name="Fu W.Y."/>
            <person name="Jin J."/>
            <person name="Li X.W."/>
            <person name="Jiao Y."/>
            <person name="Zhou C.C."/>
            <person name="Tu T."/>
            <person name="Chai C.Y."/>
            <person name="Gao J.L."/>
            <person name="Fan L.J."/>
            <person name="van de Weg E."/>
            <person name="Wang J.Y."/>
            <person name="Gao Z.S."/>
        </authorList>
    </citation>
    <scope>NUCLEOTIDE SEQUENCE [LARGE SCALE GENOMIC DNA]</scope>
    <source>
        <tissue evidence="7">Leaves</tissue>
    </source>
</reference>
<dbReference type="InterPro" id="IPR008949">
    <property type="entry name" value="Isoprenoid_synthase_dom_sf"/>
</dbReference>
<evidence type="ECO:0000256" key="1">
    <source>
        <dbReference type="ARBA" id="ARBA00001946"/>
    </source>
</evidence>
<keyword evidence="4" id="KW-0456">Lyase</keyword>
<dbReference type="Proteomes" id="UP000516437">
    <property type="component" value="Chromosome 2"/>
</dbReference>
<dbReference type="GO" id="GO:0016102">
    <property type="term" value="P:diterpenoid biosynthetic process"/>
    <property type="evidence" value="ECO:0007669"/>
    <property type="project" value="InterPro"/>
</dbReference>
<dbReference type="Pfam" id="PF03936">
    <property type="entry name" value="Terpene_synth_C"/>
    <property type="match status" value="1"/>
</dbReference>
<dbReference type="InterPro" id="IPR008930">
    <property type="entry name" value="Terpenoid_cyclase/PrenylTrfase"/>
</dbReference>
<evidence type="ECO:0000256" key="2">
    <source>
        <dbReference type="ARBA" id="ARBA00022723"/>
    </source>
</evidence>
<evidence type="ECO:0000259" key="5">
    <source>
        <dbReference type="Pfam" id="PF01397"/>
    </source>
</evidence>
<keyword evidence="8" id="KW-1185">Reference proteome</keyword>
<protein>
    <submittedName>
        <fullName evidence="7">(-)-germacrene D synthase</fullName>
    </submittedName>
</protein>
<comment type="cofactor">
    <cofactor evidence="1">
        <name>Mg(2+)</name>
        <dbReference type="ChEBI" id="CHEBI:18420"/>
    </cofactor>
</comment>
<dbReference type="InterPro" id="IPR050148">
    <property type="entry name" value="Terpene_synthase-like"/>
</dbReference>
<dbReference type="Gene3D" id="1.10.600.10">
    <property type="entry name" value="Farnesyl Diphosphate Synthase"/>
    <property type="match status" value="1"/>
</dbReference>
<dbReference type="OrthoDB" id="1877784at2759"/>
<dbReference type="SFLD" id="SFLDG01019">
    <property type="entry name" value="Terpene_Cyclase_Like_1_C_Termi"/>
    <property type="match status" value="1"/>
</dbReference>
<dbReference type="SUPFAM" id="SSF48239">
    <property type="entry name" value="Terpenoid cyclases/Protein prenyltransferases"/>
    <property type="match status" value="1"/>
</dbReference>
<dbReference type="CDD" id="cd00684">
    <property type="entry name" value="Terpene_cyclase_plant_C1"/>
    <property type="match status" value="1"/>
</dbReference>
<comment type="caution">
    <text evidence="7">The sequence shown here is derived from an EMBL/GenBank/DDBJ whole genome shotgun (WGS) entry which is preliminary data.</text>
</comment>
<dbReference type="InterPro" id="IPR034741">
    <property type="entry name" value="Terpene_cyclase-like_1_C"/>
</dbReference>
<dbReference type="GO" id="GO:0010333">
    <property type="term" value="F:terpene synthase activity"/>
    <property type="evidence" value="ECO:0007669"/>
    <property type="project" value="InterPro"/>
</dbReference>
<keyword evidence="3" id="KW-0460">Magnesium</keyword>
<keyword evidence="2" id="KW-0479">Metal-binding</keyword>
<dbReference type="PANTHER" id="PTHR31225">
    <property type="entry name" value="OS04G0344100 PROTEIN-RELATED"/>
    <property type="match status" value="1"/>
</dbReference>
<dbReference type="EMBL" id="RXIC02000020">
    <property type="protein sequence ID" value="KAB1224296.1"/>
    <property type="molecule type" value="Genomic_DNA"/>
</dbReference>
<evidence type="ECO:0000313" key="7">
    <source>
        <dbReference type="EMBL" id="KAB1224296.1"/>
    </source>
</evidence>
<dbReference type="SUPFAM" id="SSF48576">
    <property type="entry name" value="Terpenoid synthases"/>
    <property type="match status" value="1"/>
</dbReference>
<evidence type="ECO:0000313" key="8">
    <source>
        <dbReference type="Proteomes" id="UP000516437"/>
    </source>
</evidence>
<sequence length="552" mass="64206">MLSQHSAEAPVPTKNALPEINRGSADFHPSIWGDHFLAYESQSPEPDEKIKQQVRELKEKVRRILVAPVDKTLEKLNLIDTIQRMGVGYHFENEIEDILQELHKAPQGHDQFDGDLHFVSLRFRLLRQQGYSVSCDIFTKFKDRKGNFKESLLDDVRGMLSLYEATHLRVHGEDILDEALVFTATHLESMVSCLSPPLARQVTHALEMPIRRGLTRLEAREYFSLFQEDTSHKEVLSFAKLDFNLLQKLHQKEIADITRWWKDIDLARKLPFIRDRVVECYFWILGVYFEPEYSLARRILTKVITMISVMDDIYDVYGTFEELEVFTKAIERWDISAIHQLPEYMKVAYRALLDVYSEIDEKLGEERSYHVRYAREVMKRQVRGYFEEAKWFHQKHTPTLDEYMHNGVISSGYPALTITSFVGMEDVPEESFEWVFSNPKVIEASAVVARLLDDIFEQQRGHVASAVECYMTQHCATEEEAINAFRRQVTDGWMIINKECLHPTAIPMPLITRILNLTRVLHIVYKDRDGYTDSVTGLKDYVASLLVNPVPQ</sequence>
<evidence type="ECO:0000259" key="6">
    <source>
        <dbReference type="Pfam" id="PF03936"/>
    </source>
</evidence>
<dbReference type="Gene3D" id="1.50.10.130">
    <property type="entry name" value="Terpene synthase, N-terminal domain"/>
    <property type="match status" value="1"/>
</dbReference>
<proteinExistence type="predicted"/>
<dbReference type="SFLD" id="SFLDS00005">
    <property type="entry name" value="Isoprenoid_Synthase_Type_I"/>
    <property type="match status" value="1"/>
</dbReference>
<dbReference type="InterPro" id="IPR044814">
    <property type="entry name" value="Terpene_cyclase_plant_C1"/>
</dbReference>
<dbReference type="FunFam" id="1.10.600.10:FF:000007">
    <property type="entry name" value="Isoprene synthase, chloroplastic"/>
    <property type="match status" value="1"/>
</dbReference>
<dbReference type="PANTHER" id="PTHR31225:SF221">
    <property type="entry name" value="(-)-GERMACRENE D SYNTHASE"/>
    <property type="match status" value="1"/>
</dbReference>
<dbReference type="GO" id="GO:0000287">
    <property type="term" value="F:magnesium ion binding"/>
    <property type="evidence" value="ECO:0007669"/>
    <property type="project" value="InterPro"/>
</dbReference>
<name>A0A6A1WIM2_9ROSI</name>
<dbReference type="FunFam" id="1.50.10.130:FF:000001">
    <property type="entry name" value="Isoprene synthase, chloroplastic"/>
    <property type="match status" value="1"/>
</dbReference>
<evidence type="ECO:0000256" key="4">
    <source>
        <dbReference type="ARBA" id="ARBA00023239"/>
    </source>
</evidence>
<dbReference type="InterPro" id="IPR001906">
    <property type="entry name" value="Terpene_synth_N"/>
</dbReference>
<dbReference type="InterPro" id="IPR005630">
    <property type="entry name" value="Terpene_synthase_metal-bd"/>
</dbReference>
<dbReference type="AlphaFoldDB" id="A0A6A1WIM2"/>
<evidence type="ECO:0000256" key="3">
    <source>
        <dbReference type="ARBA" id="ARBA00022842"/>
    </source>
</evidence>
<feature type="domain" description="Terpene synthase N-terminal" evidence="5">
    <location>
        <begin position="31"/>
        <end position="206"/>
    </location>
</feature>
<feature type="domain" description="Terpene synthase metal-binding" evidence="6">
    <location>
        <begin position="262"/>
        <end position="494"/>
    </location>
</feature>
<gene>
    <name evidence="7" type="ORF">CJ030_MR2G000928</name>
</gene>
<accession>A0A6A1WIM2</accession>
<dbReference type="Pfam" id="PF01397">
    <property type="entry name" value="Terpene_synth"/>
    <property type="match status" value="1"/>
</dbReference>
<organism evidence="7 8">
    <name type="scientific">Morella rubra</name>
    <name type="common">Chinese bayberry</name>
    <dbReference type="NCBI Taxonomy" id="262757"/>
    <lineage>
        <taxon>Eukaryota</taxon>
        <taxon>Viridiplantae</taxon>
        <taxon>Streptophyta</taxon>
        <taxon>Embryophyta</taxon>
        <taxon>Tracheophyta</taxon>
        <taxon>Spermatophyta</taxon>
        <taxon>Magnoliopsida</taxon>
        <taxon>eudicotyledons</taxon>
        <taxon>Gunneridae</taxon>
        <taxon>Pentapetalae</taxon>
        <taxon>rosids</taxon>
        <taxon>fabids</taxon>
        <taxon>Fagales</taxon>
        <taxon>Myricaceae</taxon>
        <taxon>Morella</taxon>
    </lineage>
</organism>